<protein>
    <submittedName>
        <fullName evidence="2">Uncharacterized protein</fullName>
    </submittedName>
</protein>
<evidence type="ECO:0000256" key="1">
    <source>
        <dbReference type="SAM" id="MobiDB-lite"/>
    </source>
</evidence>
<proteinExistence type="predicted"/>
<organism evidence="2 3">
    <name type="scientific">Ectobacillus funiculus</name>
    <dbReference type="NCBI Taxonomy" id="137993"/>
    <lineage>
        <taxon>Bacteria</taxon>
        <taxon>Bacillati</taxon>
        <taxon>Bacillota</taxon>
        <taxon>Bacilli</taxon>
        <taxon>Bacillales</taxon>
        <taxon>Bacillaceae</taxon>
        <taxon>Ectobacillus</taxon>
    </lineage>
</organism>
<sequence length="66" mass="7228">MTDFTANDSATMKSKVQSKASWSGEHSIGTGHMQEKQDQELHKGNPVVEAQKQMSSQQTVGLPPQE</sequence>
<feature type="compositionally biased region" description="Basic and acidic residues" evidence="1">
    <location>
        <begin position="33"/>
        <end position="43"/>
    </location>
</feature>
<evidence type="ECO:0000313" key="3">
    <source>
        <dbReference type="Proteomes" id="UP001589609"/>
    </source>
</evidence>
<feature type="region of interest" description="Disordered" evidence="1">
    <location>
        <begin position="1"/>
        <end position="66"/>
    </location>
</feature>
<keyword evidence="3" id="KW-1185">Reference proteome</keyword>
<dbReference type="EMBL" id="JBHMAF010000200">
    <property type="protein sequence ID" value="MFB9762652.1"/>
    <property type="molecule type" value="Genomic_DNA"/>
</dbReference>
<accession>A0ABV5WQF2</accession>
<evidence type="ECO:0000313" key="2">
    <source>
        <dbReference type="EMBL" id="MFB9762652.1"/>
    </source>
</evidence>
<reference evidence="2 3" key="1">
    <citation type="submission" date="2024-09" db="EMBL/GenBank/DDBJ databases">
        <authorList>
            <person name="Sun Q."/>
            <person name="Mori K."/>
        </authorList>
    </citation>
    <scope>NUCLEOTIDE SEQUENCE [LARGE SCALE GENOMIC DNA]</scope>
    <source>
        <strain evidence="2 3">JCM 11201</strain>
    </source>
</reference>
<feature type="compositionally biased region" description="Polar residues" evidence="1">
    <location>
        <begin position="1"/>
        <end position="21"/>
    </location>
</feature>
<name>A0ABV5WQF2_9BACI</name>
<gene>
    <name evidence="2" type="ORF">ACFFMS_30990</name>
</gene>
<dbReference type="RefSeq" id="WP_379952537.1">
    <property type="nucleotide sequence ID" value="NZ_JAPCYI010000001.1"/>
</dbReference>
<dbReference type="Proteomes" id="UP001589609">
    <property type="component" value="Unassembled WGS sequence"/>
</dbReference>
<comment type="caution">
    <text evidence="2">The sequence shown here is derived from an EMBL/GenBank/DDBJ whole genome shotgun (WGS) entry which is preliminary data.</text>
</comment>